<dbReference type="EMBL" id="JAUTDP010000008">
    <property type="protein sequence ID" value="KAK3396944.1"/>
    <property type="molecule type" value="Genomic_DNA"/>
</dbReference>
<dbReference type="AlphaFoldDB" id="A0AAE0PBP2"/>
<evidence type="ECO:0000313" key="2">
    <source>
        <dbReference type="EMBL" id="KAK3396944.1"/>
    </source>
</evidence>
<keyword evidence="3" id="KW-1185">Reference proteome</keyword>
<accession>A0AAE0PBP2</accession>
<dbReference type="InterPro" id="IPR036673">
    <property type="entry name" value="Cyanovirin-N_sf"/>
</dbReference>
<feature type="domain" description="Cyanovirin-N" evidence="1">
    <location>
        <begin position="4"/>
        <end position="103"/>
    </location>
</feature>
<evidence type="ECO:0000313" key="3">
    <source>
        <dbReference type="Proteomes" id="UP001281003"/>
    </source>
</evidence>
<gene>
    <name evidence="2" type="ORF">B0T20DRAFT_414857</name>
</gene>
<evidence type="ECO:0000259" key="1">
    <source>
        <dbReference type="SMART" id="SM01111"/>
    </source>
</evidence>
<reference evidence="2" key="2">
    <citation type="submission" date="2023-07" db="EMBL/GenBank/DDBJ databases">
        <authorList>
            <consortium name="Lawrence Berkeley National Laboratory"/>
            <person name="Haridas S."/>
            <person name="Hensen N."/>
            <person name="Bonometti L."/>
            <person name="Westerberg I."/>
            <person name="Brannstrom I.O."/>
            <person name="Guillou S."/>
            <person name="Cros-Aarteil S."/>
            <person name="Calhoun S."/>
            <person name="Kuo A."/>
            <person name="Mondo S."/>
            <person name="Pangilinan J."/>
            <person name="Riley R."/>
            <person name="LaButti K."/>
            <person name="Andreopoulos B."/>
            <person name="Lipzen A."/>
            <person name="Chen C."/>
            <person name="Yanf M."/>
            <person name="Daum C."/>
            <person name="Ng V."/>
            <person name="Clum A."/>
            <person name="Steindorff A."/>
            <person name="Ohm R."/>
            <person name="Martin F."/>
            <person name="Silar P."/>
            <person name="Natvig D."/>
            <person name="Lalanne C."/>
            <person name="Gautier V."/>
            <person name="Ament-velasquez S.L."/>
            <person name="Kruys A."/>
            <person name="Hutchinson M.I."/>
            <person name="Powell A.J."/>
            <person name="Barry K."/>
            <person name="Miller A.N."/>
            <person name="Grigoriev I.V."/>
            <person name="Debuchy R."/>
            <person name="Gladieux P."/>
            <person name="Thoren M.H."/>
            <person name="Johannesson H."/>
        </authorList>
    </citation>
    <scope>NUCLEOTIDE SEQUENCE</scope>
    <source>
        <strain evidence="2">FGSC 1904</strain>
    </source>
</reference>
<name>A0AAE0PBP2_SORBR</name>
<reference evidence="2" key="1">
    <citation type="journal article" date="2023" name="Mol. Phylogenet. Evol.">
        <title>Genome-scale phylogeny and comparative genomics of the fungal order Sordariales.</title>
        <authorList>
            <person name="Hensen N."/>
            <person name="Bonometti L."/>
            <person name="Westerberg I."/>
            <person name="Brannstrom I.O."/>
            <person name="Guillou S."/>
            <person name="Cros-Aarteil S."/>
            <person name="Calhoun S."/>
            <person name="Haridas S."/>
            <person name="Kuo A."/>
            <person name="Mondo S."/>
            <person name="Pangilinan J."/>
            <person name="Riley R."/>
            <person name="LaButti K."/>
            <person name="Andreopoulos B."/>
            <person name="Lipzen A."/>
            <person name="Chen C."/>
            <person name="Yan M."/>
            <person name="Daum C."/>
            <person name="Ng V."/>
            <person name="Clum A."/>
            <person name="Steindorff A."/>
            <person name="Ohm R.A."/>
            <person name="Martin F."/>
            <person name="Silar P."/>
            <person name="Natvig D.O."/>
            <person name="Lalanne C."/>
            <person name="Gautier V."/>
            <person name="Ament-Velasquez S.L."/>
            <person name="Kruys A."/>
            <person name="Hutchinson M.I."/>
            <person name="Powell A.J."/>
            <person name="Barry K."/>
            <person name="Miller A.N."/>
            <person name="Grigoriev I.V."/>
            <person name="Debuchy R."/>
            <person name="Gladieux P."/>
            <person name="Hiltunen Thoren M."/>
            <person name="Johannesson H."/>
        </authorList>
    </citation>
    <scope>NUCLEOTIDE SEQUENCE</scope>
    <source>
        <strain evidence="2">FGSC 1904</strain>
    </source>
</reference>
<comment type="caution">
    <text evidence="2">The sequence shown here is derived from an EMBL/GenBank/DDBJ whole genome shotgun (WGS) entry which is preliminary data.</text>
</comment>
<dbReference type="Gene3D" id="2.30.60.10">
    <property type="entry name" value="Cyanovirin-N"/>
    <property type="match status" value="1"/>
</dbReference>
<dbReference type="Proteomes" id="UP001281003">
    <property type="component" value="Unassembled WGS sequence"/>
</dbReference>
<organism evidence="2 3">
    <name type="scientific">Sordaria brevicollis</name>
    <dbReference type="NCBI Taxonomy" id="83679"/>
    <lineage>
        <taxon>Eukaryota</taxon>
        <taxon>Fungi</taxon>
        <taxon>Dikarya</taxon>
        <taxon>Ascomycota</taxon>
        <taxon>Pezizomycotina</taxon>
        <taxon>Sordariomycetes</taxon>
        <taxon>Sordariomycetidae</taxon>
        <taxon>Sordariales</taxon>
        <taxon>Sordariaceae</taxon>
        <taxon>Sordaria</taxon>
    </lineage>
</organism>
<dbReference type="SMART" id="SM01111">
    <property type="entry name" value="CVNH"/>
    <property type="match status" value="1"/>
</dbReference>
<protein>
    <recommendedName>
        <fullName evidence="1">Cyanovirin-N domain-containing protein</fullName>
    </recommendedName>
</protein>
<sequence>MIDTFRESCVNWQLDASTCSLNGICKLTDDSREASHPKLHGWRETSLDLNNCIWYDAKASNIKWFEVNKDGKVEDLSGTANFCRDFCDCWIMDGGVSQDLMACHCDSGEHRRSRLSALNLSKFFSFSLTLTWQFMHGWADSNKKLNGLRMGEDILSVLVGRGTKERLGQYWKPSWSRSCSFFPWRRRV</sequence>
<dbReference type="SUPFAM" id="SSF51322">
    <property type="entry name" value="Cyanovirin-N"/>
    <property type="match status" value="1"/>
</dbReference>
<dbReference type="InterPro" id="IPR011058">
    <property type="entry name" value="Cyanovirin-N"/>
</dbReference>
<proteinExistence type="predicted"/>